<dbReference type="InterPro" id="IPR032779">
    <property type="entry name" value="FliG_M"/>
</dbReference>
<evidence type="ECO:0000313" key="14">
    <source>
        <dbReference type="EMBL" id="MZQ88352.1"/>
    </source>
</evidence>
<dbReference type="InterPro" id="IPR011002">
    <property type="entry name" value="FliG_a-hlx"/>
</dbReference>
<dbReference type="InterPro" id="IPR028263">
    <property type="entry name" value="FliG_N"/>
</dbReference>
<dbReference type="PRINTS" id="PR00954">
    <property type="entry name" value="FLGMOTORFLIG"/>
</dbReference>
<evidence type="ECO:0000313" key="15">
    <source>
        <dbReference type="Proteomes" id="UP000477083"/>
    </source>
</evidence>
<keyword evidence="7" id="KW-0283">Flagellar rotation</keyword>
<evidence type="ECO:0000256" key="5">
    <source>
        <dbReference type="ARBA" id="ARBA00022475"/>
    </source>
</evidence>
<feature type="domain" description="Flagellar motor switch protein FliG C-terminal" evidence="11">
    <location>
        <begin position="255"/>
        <end position="364"/>
    </location>
</feature>
<evidence type="ECO:0000259" key="12">
    <source>
        <dbReference type="Pfam" id="PF14841"/>
    </source>
</evidence>
<dbReference type="PANTHER" id="PTHR30534:SF0">
    <property type="entry name" value="FLAGELLAR MOTOR SWITCH PROTEIN FLIG"/>
    <property type="match status" value="1"/>
</dbReference>
<comment type="similarity">
    <text evidence="3">Belongs to the FliG family.</text>
</comment>
<evidence type="ECO:0000256" key="9">
    <source>
        <dbReference type="ARBA" id="ARBA00023143"/>
    </source>
</evidence>
<dbReference type="AlphaFoldDB" id="A0A6L8VFI4"/>
<dbReference type="InterPro" id="IPR000090">
    <property type="entry name" value="Flg_Motor_Flig"/>
</dbReference>
<evidence type="ECO:0000256" key="1">
    <source>
        <dbReference type="ARBA" id="ARBA00004117"/>
    </source>
</evidence>
<dbReference type="Proteomes" id="UP000477083">
    <property type="component" value="Unassembled WGS sequence"/>
</dbReference>
<comment type="caution">
    <text evidence="14">The sequence shown here is derived from an EMBL/GenBank/DDBJ whole genome shotgun (WGS) entry which is preliminary data.</text>
</comment>
<keyword evidence="9" id="KW-0975">Bacterial flagellum</keyword>
<evidence type="ECO:0000259" key="13">
    <source>
        <dbReference type="Pfam" id="PF14842"/>
    </source>
</evidence>
<keyword evidence="6" id="KW-0145">Chemotaxis</keyword>
<keyword evidence="5" id="KW-1003">Cell membrane</keyword>
<dbReference type="GO" id="GO:0005886">
    <property type="term" value="C:plasma membrane"/>
    <property type="evidence" value="ECO:0007669"/>
    <property type="project" value="UniProtKB-SubCell"/>
</dbReference>
<evidence type="ECO:0000259" key="11">
    <source>
        <dbReference type="Pfam" id="PF01706"/>
    </source>
</evidence>
<dbReference type="GO" id="GO:0009425">
    <property type="term" value="C:bacterial-type flagellum basal body"/>
    <property type="evidence" value="ECO:0007669"/>
    <property type="project" value="UniProtKB-SubCell"/>
</dbReference>
<feature type="domain" description="Flagellar motor switch protein FliG middle" evidence="12">
    <location>
        <begin position="154"/>
        <end position="226"/>
    </location>
</feature>
<evidence type="ECO:0000256" key="10">
    <source>
        <dbReference type="ARBA" id="ARBA00025598"/>
    </source>
</evidence>
<dbReference type="GO" id="GO:0006935">
    <property type="term" value="P:chemotaxis"/>
    <property type="evidence" value="ECO:0007669"/>
    <property type="project" value="UniProtKB-KW"/>
</dbReference>
<keyword evidence="15" id="KW-1185">Reference proteome</keyword>
<evidence type="ECO:0000256" key="2">
    <source>
        <dbReference type="ARBA" id="ARBA00004413"/>
    </source>
</evidence>
<dbReference type="GO" id="GO:0003774">
    <property type="term" value="F:cytoskeletal motor activity"/>
    <property type="evidence" value="ECO:0007669"/>
    <property type="project" value="InterPro"/>
</dbReference>
<sequence>MAGFTPLPPLGGGAGFGGSGFAGAVFDAPAFGLARGASSAGQLTGPQKAAIIVRLLLAEGAELPLARLPDRLQAGITEEIARMRSVDRATLEAVVQEFAEGVEKIGLSFPGGLEGALALLDGHLSPATSSRLRRMAGASGTSDPWERIAGLEADRLLPVLEEESIEIGAVLLSKLAVSKAADLLGRLPGDKARRITYAVSLTGNVDPDTVRRIGLSLAAQLEAQPAKAFDTGPVERVGAILNYSAAATRDSVLKGLEEEDAGFAEQVRRAIFTFTNIPVRIDARDIPKVIRNVDQAVLVTALAGARGKEIAAAEFILTNMSQRMAASLRDEMANLGKVKDKDAEAAMATVVTAIREMEAAGELFLVAGDED</sequence>
<dbReference type="Pfam" id="PF01706">
    <property type="entry name" value="FliG_C"/>
    <property type="match status" value="1"/>
</dbReference>
<keyword evidence="14" id="KW-0282">Flagellum</keyword>
<gene>
    <name evidence="14" type="ORF">GS660_04470</name>
</gene>
<evidence type="ECO:0000256" key="8">
    <source>
        <dbReference type="ARBA" id="ARBA00023136"/>
    </source>
</evidence>
<keyword evidence="14" id="KW-0966">Cell projection</keyword>
<proteinExistence type="inferred from homology"/>
<name>A0A6L8VFI4_9RHOB</name>
<dbReference type="Pfam" id="PF14841">
    <property type="entry name" value="FliG_M"/>
    <property type="match status" value="1"/>
</dbReference>
<feature type="domain" description="Flagellar motor switch protein FliG N-terminal" evidence="13">
    <location>
        <begin position="42"/>
        <end position="145"/>
    </location>
</feature>
<accession>A0A6L8VFI4</accession>
<evidence type="ECO:0000256" key="3">
    <source>
        <dbReference type="ARBA" id="ARBA00010299"/>
    </source>
</evidence>
<keyword evidence="8" id="KW-0472">Membrane</keyword>
<comment type="function">
    <text evidence="10">FliG is one of three proteins (FliG, FliN, FliM) that forms the rotor-mounted switch complex (C ring), located at the base of the basal body. This complex interacts with the CheY and CheZ chemotaxis proteins, in addition to contacting components of the motor that determine the direction of flagellar rotation.</text>
</comment>
<comment type="subcellular location">
    <subcellularLocation>
        <location evidence="1">Bacterial flagellum basal body</location>
    </subcellularLocation>
    <subcellularLocation>
        <location evidence="2">Cell membrane</location>
        <topology evidence="2">Peripheral membrane protein</topology>
        <orientation evidence="2">Cytoplasmic side</orientation>
    </subcellularLocation>
</comment>
<dbReference type="SUPFAM" id="SSF48029">
    <property type="entry name" value="FliG"/>
    <property type="match status" value="2"/>
</dbReference>
<dbReference type="RefSeq" id="WP_161343808.1">
    <property type="nucleotide sequence ID" value="NZ_JAAAUC010000002.1"/>
</dbReference>
<keyword evidence="14" id="KW-0969">Cilium</keyword>
<dbReference type="Gene3D" id="1.10.220.30">
    <property type="match status" value="3"/>
</dbReference>
<dbReference type="EMBL" id="WWNR01000002">
    <property type="protein sequence ID" value="MZQ88352.1"/>
    <property type="molecule type" value="Genomic_DNA"/>
</dbReference>
<protein>
    <recommendedName>
        <fullName evidence="4">Flagellar motor switch protein FliG</fullName>
    </recommendedName>
</protein>
<dbReference type="OrthoDB" id="7616820at2"/>
<evidence type="ECO:0000256" key="7">
    <source>
        <dbReference type="ARBA" id="ARBA00022779"/>
    </source>
</evidence>
<reference evidence="14 15" key="1">
    <citation type="submission" date="2020-01" db="EMBL/GenBank/DDBJ databases">
        <title>Frigidibacter albus SP32T (=CGMCC 1.13995T).</title>
        <authorList>
            <person name="Liao X."/>
        </authorList>
    </citation>
    <scope>NUCLEOTIDE SEQUENCE [LARGE SCALE GENOMIC DNA]</scope>
    <source>
        <strain evidence="14 15">SP32</strain>
    </source>
</reference>
<dbReference type="GO" id="GO:0071973">
    <property type="term" value="P:bacterial-type flagellum-dependent cell motility"/>
    <property type="evidence" value="ECO:0007669"/>
    <property type="project" value="InterPro"/>
</dbReference>
<evidence type="ECO:0000256" key="6">
    <source>
        <dbReference type="ARBA" id="ARBA00022500"/>
    </source>
</evidence>
<evidence type="ECO:0000256" key="4">
    <source>
        <dbReference type="ARBA" id="ARBA00021870"/>
    </source>
</evidence>
<dbReference type="PANTHER" id="PTHR30534">
    <property type="entry name" value="FLAGELLAR MOTOR SWITCH PROTEIN FLIG"/>
    <property type="match status" value="1"/>
</dbReference>
<organism evidence="14 15">
    <name type="scientific">Frigidibacter albus</name>
    <dbReference type="NCBI Taxonomy" id="1465486"/>
    <lineage>
        <taxon>Bacteria</taxon>
        <taxon>Pseudomonadati</taxon>
        <taxon>Pseudomonadota</taxon>
        <taxon>Alphaproteobacteria</taxon>
        <taxon>Rhodobacterales</taxon>
        <taxon>Paracoccaceae</taxon>
        <taxon>Frigidibacter</taxon>
    </lineage>
</organism>
<dbReference type="InterPro" id="IPR023087">
    <property type="entry name" value="Flg_Motor_Flig_C"/>
</dbReference>
<dbReference type="Pfam" id="PF14842">
    <property type="entry name" value="FliG_N"/>
    <property type="match status" value="1"/>
</dbReference>